<dbReference type="AlphaFoldDB" id="A0A845DYL6"/>
<dbReference type="Gene3D" id="3.40.50.10240">
    <property type="entry name" value="Thiamin pyrophosphokinase, catalytic domain"/>
    <property type="match status" value="1"/>
</dbReference>
<reference evidence="7 8" key="1">
    <citation type="submission" date="2019-11" db="EMBL/GenBank/DDBJ databases">
        <title>Genome sequences of 17 halophilic strains isolated from different environments.</title>
        <authorList>
            <person name="Furrow R.E."/>
        </authorList>
    </citation>
    <scope>NUCLEOTIDE SEQUENCE [LARGE SCALE GENOMIC DNA]</scope>
    <source>
        <strain evidence="7 8">22511_23_Filter</strain>
    </source>
</reference>
<evidence type="ECO:0000313" key="8">
    <source>
        <dbReference type="Proteomes" id="UP000460949"/>
    </source>
</evidence>
<dbReference type="NCBIfam" id="TIGR01378">
    <property type="entry name" value="thi_PPkinase"/>
    <property type="match status" value="1"/>
</dbReference>
<dbReference type="Pfam" id="PF04263">
    <property type="entry name" value="TPK_catalytic"/>
    <property type="match status" value="1"/>
</dbReference>
<evidence type="ECO:0000313" key="7">
    <source>
        <dbReference type="EMBL" id="MYL19137.1"/>
    </source>
</evidence>
<dbReference type="GO" id="GO:0030975">
    <property type="term" value="F:thiamine binding"/>
    <property type="evidence" value="ECO:0007669"/>
    <property type="project" value="InterPro"/>
</dbReference>
<proteinExistence type="predicted"/>
<dbReference type="InterPro" id="IPR007371">
    <property type="entry name" value="TPK_catalytic"/>
</dbReference>
<evidence type="ECO:0000256" key="5">
    <source>
        <dbReference type="NCBIfam" id="TIGR01378"/>
    </source>
</evidence>
<organism evidence="7 8">
    <name type="scientific">Halobacillus litoralis</name>
    <dbReference type="NCBI Taxonomy" id="45668"/>
    <lineage>
        <taxon>Bacteria</taxon>
        <taxon>Bacillati</taxon>
        <taxon>Bacillota</taxon>
        <taxon>Bacilli</taxon>
        <taxon>Bacillales</taxon>
        <taxon>Bacillaceae</taxon>
        <taxon>Halobacillus</taxon>
    </lineage>
</organism>
<dbReference type="CDD" id="cd07995">
    <property type="entry name" value="TPK"/>
    <property type="match status" value="1"/>
</dbReference>
<keyword evidence="2" id="KW-0547">Nucleotide-binding</keyword>
<gene>
    <name evidence="7" type="ORF">GLW04_04495</name>
</gene>
<dbReference type="SUPFAM" id="SSF63862">
    <property type="entry name" value="Thiamin pyrophosphokinase, substrate-binding domain"/>
    <property type="match status" value="1"/>
</dbReference>
<protein>
    <recommendedName>
        <fullName evidence="5">Thiamine diphosphokinase</fullName>
        <ecNumber evidence="5">2.7.6.2</ecNumber>
    </recommendedName>
</protein>
<accession>A0A845DYL6</accession>
<dbReference type="InterPro" id="IPR006282">
    <property type="entry name" value="Thi_PPkinase"/>
</dbReference>
<dbReference type="GO" id="GO:0004788">
    <property type="term" value="F:thiamine diphosphokinase activity"/>
    <property type="evidence" value="ECO:0007669"/>
    <property type="project" value="UniProtKB-UniRule"/>
</dbReference>
<dbReference type="SMART" id="SM00983">
    <property type="entry name" value="TPK_B1_binding"/>
    <property type="match status" value="1"/>
</dbReference>
<dbReference type="PANTHER" id="PTHR41299">
    <property type="entry name" value="THIAMINE PYROPHOSPHOKINASE"/>
    <property type="match status" value="1"/>
</dbReference>
<dbReference type="Pfam" id="PF04265">
    <property type="entry name" value="TPK_B1_binding"/>
    <property type="match status" value="1"/>
</dbReference>
<sequence>MKKVIVVGGGPKSYIPSLHRWAEEDVEWIGADQGAEVLVEAGISPDAAIGDFDSVSERSYQKIKEQALELHTYPDEKDETDLELAIKEALNRKAEHIVLLGVTGGRMDHSQANIQLLYPLMEKGIKAVIVDHQNQIEMAASGSHKIEEDPQYPYLSFLPVTLEVKELTLNGFYYPLSRAHLPFGSTLCISNRLVEDTGTFSFESGILLVIRSTDSMEDQEKGSSH</sequence>
<feature type="domain" description="Thiamin pyrophosphokinase thiamin-binding" evidence="6">
    <location>
        <begin position="142"/>
        <end position="208"/>
    </location>
</feature>
<evidence type="ECO:0000256" key="1">
    <source>
        <dbReference type="ARBA" id="ARBA00022679"/>
    </source>
</evidence>
<evidence type="ECO:0000256" key="3">
    <source>
        <dbReference type="ARBA" id="ARBA00022777"/>
    </source>
</evidence>
<dbReference type="Proteomes" id="UP000460949">
    <property type="component" value="Unassembled WGS sequence"/>
</dbReference>
<dbReference type="InterPro" id="IPR053149">
    <property type="entry name" value="TPK"/>
</dbReference>
<dbReference type="InterPro" id="IPR007373">
    <property type="entry name" value="Thiamin_PyroPKinase_B1-bd"/>
</dbReference>
<dbReference type="RefSeq" id="WP_160835555.1">
    <property type="nucleotide sequence ID" value="NZ_WMET01000001.1"/>
</dbReference>
<dbReference type="InterPro" id="IPR036759">
    <property type="entry name" value="TPK_catalytic_sf"/>
</dbReference>
<evidence type="ECO:0000256" key="4">
    <source>
        <dbReference type="ARBA" id="ARBA00022840"/>
    </source>
</evidence>
<dbReference type="EMBL" id="WMET01000001">
    <property type="protein sequence ID" value="MYL19137.1"/>
    <property type="molecule type" value="Genomic_DNA"/>
</dbReference>
<keyword evidence="1 7" id="KW-0808">Transferase</keyword>
<name>A0A845DYL6_9BACI</name>
<dbReference type="GO" id="GO:0016301">
    <property type="term" value="F:kinase activity"/>
    <property type="evidence" value="ECO:0007669"/>
    <property type="project" value="UniProtKB-KW"/>
</dbReference>
<keyword evidence="4" id="KW-0067">ATP-binding</keyword>
<dbReference type="PANTHER" id="PTHR41299:SF1">
    <property type="entry name" value="THIAMINE PYROPHOSPHOKINASE"/>
    <property type="match status" value="1"/>
</dbReference>
<comment type="caution">
    <text evidence="7">The sequence shown here is derived from an EMBL/GenBank/DDBJ whole genome shotgun (WGS) entry which is preliminary data.</text>
</comment>
<dbReference type="InterPro" id="IPR036371">
    <property type="entry name" value="TPK_B1-bd_sf"/>
</dbReference>
<dbReference type="EC" id="2.7.6.2" evidence="5"/>
<dbReference type="GO" id="GO:0006772">
    <property type="term" value="P:thiamine metabolic process"/>
    <property type="evidence" value="ECO:0007669"/>
    <property type="project" value="UniProtKB-UniRule"/>
</dbReference>
<keyword evidence="3 7" id="KW-0418">Kinase</keyword>
<evidence type="ECO:0000256" key="2">
    <source>
        <dbReference type="ARBA" id="ARBA00022741"/>
    </source>
</evidence>
<dbReference type="SUPFAM" id="SSF63999">
    <property type="entry name" value="Thiamin pyrophosphokinase, catalytic domain"/>
    <property type="match status" value="1"/>
</dbReference>
<dbReference type="GO" id="GO:0009229">
    <property type="term" value="P:thiamine diphosphate biosynthetic process"/>
    <property type="evidence" value="ECO:0007669"/>
    <property type="project" value="InterPro"/>
</dbReference>
<evidence type="ECO:0000259" key="6">
    <source>
        <dbReference type="SMART" id="SM00983"/>
    </source>
</evidence>
<dbReference type="GO" id="GO:0005524">
    <property type="term" value="F:ATP binding"/>
    <property type="evidence" value="ECO:0007669"/>
    <property type="project" value="UniProtKB-KW"/>
</dbReference>